<dbReference type="PANTHER" id="PTHR21448">
    <property type="entry name" value="SMOOTH MUSCLE MYOSIN HEAVY CHAIN-RELATED"/>
    <property type="match status" value="1"/>
</dbReference>
<accession>A0A7F5RBW2</accession>
<evidence type="ECO:0000259" key="2">
    <source>
        <dbReference type="SMART" id="SM01254"/>
    </source>
</evidence>
<dbReference type="PANTHER" id="PTHR21448:SF0">
    <property type="entry name" value="PROTEIN PHOSPHATASE 1 REGULATORY SUBUNIT 21"/>
    <property type="match status" value="1"/>
</dbReference>
<dbReference type="AlphaFoldDB" id="A0A7F5RBW2"/>
<dbReference type="RefSeq" id="XP_025833463.1">
    <property type="nucleotide sequence ID" value="XM_025977678.1"/>
</dbReference>
<dbReference type="Pfam" id="PF21636">
    <property type="entry name" value="PPP1R21_C"/>
    <property type="match status" value="1"/>
</dbReference>
<evidence type="ECO:0000313" key="3">
    <source>
        <dbReference type="Proteomes" id="UP000192223"/>
    </source>
</evidence>
<feature type="coiled-coil region" evidence="1">
    <location>
        <begin position="118"/>
        <end position="170"/>
    </location>
</feature>
<organism evidence="3 4">
    <name type="scientific">Agrilus planipennis</name>
    <name type="common">Emerald ash borer</name>
    <name type="synonym">Agrilus marcopoli</name>
    <dbReference type="NCBI Taxonomy" id="224129"/>
    <lineage>
        <taxon>Eukaryota</taxon>
        <taxon>Metazoa</taxon>
        <taxon>Ecdysozoa</taxon>
        <taxon>Arthropoda</taxon>
        <taxon>Hexapoda</taxon>
        <taxon>Insecta</taxon>
        <taxon>Pterygota</taxon>
        <taxon>Neoptera</taxon>
        <taxon>Endopterygota</taxon>
        <taxon>Coleoptera</taxon>
        <taxon>Polyphaga</taxon>
        <taxon>Elateriformia</taxon>
        <taxon>Buprestoidea</taxon>
        <taxon>Buprestidae</taxon>
        <taxon>Agrilinae</taxon>
        <taxon>Agrilus</taxon>
    </lineage>
</organism>
<feature type="domain" description="Protein phosphatase 1 regulatory subunit 21 N-terminal" evidence="2">
    <location>
        <begin position="13"/>
        <end position="111"/>
    </location>
</feature>
<dbReference type="InterPro" id="IPR049372">
    <property type="entry name" value="PPP1R21_C"/>
</dbReference>
<protein>
    <submittedName>
        <fullName evidence="4">Protein phosphatase 1 regulatory subunit 21 isoform X1</fullName>
    </submittedName>
</protein>
<gene>
    <name evidence="4" type="primary">LOC108739390</name>
</gene>
<dbReference type="GeneID" id="108739390"/>
<feature type="coiled-coil region" evidence="1">
    <location>
        <begin position="5"/>
        <end position="81"/>
    </location>
</feature>
<dbReference type="GO" id="GO:0016020">
    <property type="term" value="C:membrane"/>
    <property type="evidence" value="ECO:0007669"/>
    <property type="project" value="TreeGrafter"/>
</dbReference>
<keyword evidence="1" id="KW-0175">Coiled coil</keyword>
<evidence type="ECO:0000313" key="4">
    <source>
        <dbReference type="RefSeq" id="XP_025833463.1"/>
    </source>
</evidence>
<dbReference type="FunCoup" id="A0A7F5RBW2">
    <property type="interactions" value="1332"/>
</dbReference>
<sequence>METAATELEIKYQKLASEYSKARSQVTVLKKAVLDEQAKTLELREVIKECEQKLRKHDQEMDSLTFRNEQLLKRIAVLQQDLQSNNSGKKSKTKNSEVSNLPTLSVFDEELQKKILENAQLMSAMADKEIEIQNNKEKIFSLEKKVAEMQLEIKSNNEKHLKEIEKFERNQKDETTFVQKQQHLGQGDAKMVGQFTIFVGAATNTFNMFQINYWQTEAERWKNECEVLRAKPESNGQLTQYYENQIREIFELKQLAQSEASSLWAENAALASRLEGIVIENNENNVVLEKRIEELNTTEENYKSQLDAMTEHLAAQNEKITKLSDEVQLLKHKLTIKK</sequence>
<dbReference type="SMART" id="SM01254">
    <property type="entry name" value="KLRAQ"/>
    <property type="match status" value="1"/>
</dbReference>
<dbReference type="Proteomes" id="UP000192223">
    <property type="component" value="Unplaced"/>
</dbReference>
<dbReference type="Pfam" id="PF10205">
    <property type="entry name" value="KLRAQ"/>
    <property type="match status" value="1"/>
</dbReference>
<name>A0A7F5RBW2_AGRPL</name>
<dbReference type="GO" id="GO:0005769">
    <property type="term" value="C:early endosome"/>
    <property type="evidence" value="ECO:0007669"/>
    <property type="project" value="TreeGrafter"/>
</dbReference>
<reference evidence="4" key="1">
    <citation type="submission" date="2025-08" db="UniProtKB">
        <authorList>
            <consortium name="RefSeq"/>
        </authorList>
    </citation>
    <scope>IDENTIFICATION</scope>
    <source>
        <tissue evidence="4">Entire body</tissue>
    </source>
</reference>
<keyword evidence="3" id="KW-1185">Reference proteome</keyword>
<evidence type="ECO:0000256" key="1">
    <source>
        <dbReference type="SAM" id="Coils"/>
    </source>
</evidence>
<dbReference type="InParanoid" id="A0A7F5RBW2"/>
<dbReference type="OrthoDB" id="5566667at2759"/>
<dbReference type="InterPro" id="IPR019343">
    <property type="entry name" value="PPP1R21_N"/>
</dbReference>
<proteinExistence type="predicted"/>
<dbReference type="InterPro" id="IPR040024">
    <property type="entry name" value="PPP1R21"/>
</dbReference>
<feature type="coiled-coil region" evidence="1">
    <location>
        <begin position="285"/>
        <end position="333"/>
    </location>
</feature>